<feature type="region of interest" description="Disordered" evidence="1">
    <location>
        <begin position="205"/>
        <end position="227"/>
    </location>
</feature>
<evidence type="ECO:0008006" key="5">
    <source>
        <dbReference type="Google" id="ProtNLM"/>
    </source>
</evidence>
<dbReference type="InterPro" id="IPR021476">
    <property type="entry name" value="Egh16-like"/>
</dbReference>
<feature type="chain" id="PRO_5020656237" description="MAS3 protein" evidence="2">
    <location>
        <begin position="18"/>
        <end position="326"/>
    </location>
</feature>
<organism evidence="3 4">
    <name type="scientific">Pyricularia oryzae</name>
    <name type="common">Rice blast fungus</name>
    <name type="synonym">Magnaporthe oryzae</name>
    <dbReference type="NCBI Taxonomy" id="318829"/>
    <lineage>
        <taxon>Eukaryota</taxon>
        <taxon>Fungi</taxon>
        <taxon>Dikarya</taxon>
        <taxon>Ascomycota</taxon>
        <taxon>Pezizomycotina</taxon>
        <taxon>Sordariomycetes</taxon>
        <taxon>Sordariomycetidae</taxon>
        <taxon>Magnaporthales</taxon>
        <taxon>Pyriculariaceae</taxon>
        <taxon>Pyricularia</taxon>
    </lineage>
</organism>
<evidence type="ECO:0000313" key="3">
    <source>
        <dbReference type="EMBL" id="QBZ62542.1"/>
    </source>
</evidence>
<evidence type="ECO:0000313" key="4">
    <source>
        <dbReference type="Proteomes" id="UP000294847"/>
    </source>
</evidence>
<accession>A0A4P7NKF9</accession>
<dbReference type="AlphaFoldDB" id="A0A4P7NKF9"/>
<dbReference type="PANTHER" id="PTHR34618:SF3">
    <property type="entry name" value="GEGH 16 PROTEIN"/>
    <property type="match status" value="1"/>
</dbReference>
<dbReference type="Pfam" id="PF11327">
    <property type="entry name" value="Egh16-like"/>
    <property type="match status" value="1"/>
</dbReference>
<name>A0A4P7NKF9_PYROR</name>
<dbReference type="PANTHER" id="PTHR34618">
    <property type="entry name" value="SURFACE PROTEIN MAS1, PUTATIVE-RELATED"/>
    <property type="match status" value="1"/>
</dbReference>
<keyword evidence="2" id="KW-0732">Signal</keyword>
<protein>
    <recommendedName>
        <fullName evidence="5">MAS3 protein</fullName>
    </recommendedName>
</protein>
<sequence length="326" mass="34303">MLSQTLFFAALAALANAHSVILNAQGEQGSPASVGFKVIPEIARNCVSISPCQQDTPIIREAEIKANIANFCGRTQLNGNIDAGEESENALAAKKVTAVKPGTVISMTIHQVNADGAGPYICDLDEASNVGANLKNLSVTDNVPGANGLSQVRAQQFVMKITMPQDLNCIGGSTGNLCTVRCRNTAQAGPFGGCIAVQQADKKGNVNTPQNIKTASSKKANEAQTKQNNKDLKDANAFLAKQNSAEGKKQLAEVESIAPEKIVKADFPSINTNGGIEENGAGGAAKNNNNNAKNKNNDKNNAKNKNNNKANKNRRSLGRFAKIFNA</sequence>
<evidence type="ECO:0000256" key="2">
    <source>
        <dbReference type="SAM" id="SignalP"/>
    </source>
</evidence>
<feature type="region of interest" description="Disordered" evidence="1">
    <location>
        <begin position="268"/>
        <end position="326"/>
    </location>
</feature>
<feature type="signal peptide" evidence="2">
    <location>
        <begin position="1"/>
        <end position="17"/>
    </location>
</feature>
<feature type="compositionally biased region" description="Low complexity" evidence="1">
    <location>
        <begin position="284"/>
        <end position="294"/>
    </location>
</feature>
<dbReference type="EMBL" id="CP034208">
    <property type="protein sequence ID" value="QBZ62542.1"/>
    <property type="molecule type" value="Genomic_DNA"/>
</dbReference>
<proteinExistence type="predicted"/>
<evidence type="ECO:0000256" key="1">
    <source>
        <dbReference type="SAM" id="MobiDB-lite"/>
    </source>
</evidence>
<gene>
    <name evidence="3" type="ORF">PoMZ_11424</name>
</gene>
<reference evidence="3 4" key="1">
    <citation type="journal article" date="2019" name="Mol. Biol. Evol.">
        <title>Blast fungal genomes show frequent chromosomal changes, gene gains and losses, and effector gene turnover.</title>
        <authorList>
            <person name="Gomez Luciano L.B."/>
            <person name="Jason Tsai I."/>
            <person name="Chuma I."/>
            <person name="Tosa Y."/>
            <person name="Chen Y.H."/>
            <person name="Li J.Y."/>
            <person name="Li M.Y."/>
            <person name="Jade Lu M.Y."/>
            <person name="Nakayashiki H."/>
            <person name="Li W.H."/>
        </authorList>
    </citation>
    <scope>NUCLEOTIDE SEQUENCE [LARGE SCALE GENOMIC DNA]</scope>
    <source>
        <strain evidence="3">MZ5-1-6</strain>
    </source>
</reference>
<dbReference type="Proteomes" id="UP000294847">
    <property type="component" value="Chromosome 5"/>
</dbReference>